<dbReference type="InterPro" id="IPR059112">
    <property type="entry name" value="CysZ/EI24"/>
</dbReference>
<comment type="subcellular location">
    <subcellularLocation>
        <location evidence="1">Membrane</location>
        <topology evidence="1">Multi-pass membrane protein</topology>
    </subcellularLocation>
</comment>
<evidence type="ECO:0000313" key="6">
    <source>
        <dbReference type="EMBL" id="BCN94160.1"/>
    </source>
</evidence>
<organism evidence="6 7">
    <name type="scientific">Thiomicrorhabdus immobilis</name>
    <dbReference type="NCBI Taxonomy" id="2791037"/>
    <lineage>
        <taxon>Bacteria</taxon>
        <taxon>Pseudomonadati</taxon>
        <taxon>Pseudomonadota</taxon>
        <taxon>Gammaproteobacteria</taxon>
        <taxon>Thiotrichales</taxon>
        <taxon>Piscirickettsiaceae</taxon>
        <taxon>Thiomicrorhabdus</taxon>
    </lineage>
</organism>
<evidence type="ECO:0000256" key="3">
    <source>
        <dbReference type="ARBA" id="ARBA00022989"/>
    </source>
</evidence>
<feature type="transmembrane region" description="Helical" evidence="5">
    <location>
        <begin position="142"/>
        <end position="164"/>
    </location>
</feature>
<evidence type="ECO:0000313" key="7">
    <source>
        <dbReference type="Proteomes" id="UP001054820"/>
    </source>
</evidence>
<proteinExistence type="predicted"/>
<name>A0ABM7MFE9_9GAMM</name>
<feature type="transmembrane region" description="Helical" evidence="5">
    <location>
        <begin position="101"/>
        <end position="122"/>
    </location>
</feature>
<evidence type="ECO:0000256" key="5">
    <source>
        <dbReference type="SAM" id="Phobius"/>
    </source>
</evidence>
<sequence>MFDLLLKTLSDLKEPAILWRLFVPFVAAIILVSLMGYGLFGVFLVSDFVTQNPMVQEMGVWTNEAQQTIGAIPFIGGVLIWIVGMVVAVIAGVLGVLLGSYLILIFAMIITGFMTDSLVKAVHDKHYPNTDYSGHGSIMGMVWKLTVYGFLLLLLFLVTIPMLFIPLINIIWFWLLGFMFFRYSIVLDVGQVILPEKLFDEVKHMTNWTPTLAVAALFLLSTLPLVGLFIPVLAVIALSHYYFDYLSTMPVREER</sequence>
<evidence type="ECO:0008006" key="8">
    <source>
        <dbReference type="Google" id="ProtNLM"/>
    </source>
</evidence>
<protein>
    <recommendedName>
        <fullName evidence="8">Etoposide-induced protein 2.4 (EI24)</fullName>
    </recommendedName>
</protein>
<keyword evidence="3 5" id="KW-1133">Transmembrane helix</keyword>
<evidence type="ECO:0000256" key="1">
    <source>
        <dbReference type="ARBA" id="ARBA00004141"/>
    </source>
</evidence>
<feature type="transmembrane region" description="Helical" evidence="5">
    <location>
        <begin position="21"/>
        <end position="49"/>
    </location>
</feature>
<dbReference type="Proteomes" id="UP001054820">
    <property type="component" value="Chromosome"/>
</dbReference>
<gene>
    <name evidence="6" type="ORF">THMIRHAM_19450</name>
</gene>
<feature type="transmembrane region" description="Helical" evidence="5">
    <location>
        <begin position="214"/>
        <end position="243"/>
    </location>
</feature>
<keyword evidence="4 5" id="KW-0472">Membrane</keyword>
<reference evidence="6" key="1">
    <citation type="journal article" date="2022" name="Arch. Microbiol.">
        <title>Thiomicrorhabdus immobilis sp. nov., a mesophilic sulfur-oxidizing bacterium isolated from sediment of a brackish lake in northern Japan.</title>
        <authorList>
            <person name="Kojima H."/>
            <person name="Mochizuki J."/>
            <person name="Kanda M."/>
            <person name="Watanabe T."/>
            <person name="Fukui M."/>
        </authorList>
    </citation>
    <scope>NUCLEOTIDE SEQUENCE</scope>
    <source>
        <strain evidence="6">Am19</strain>
    </source>
</reference>
<dbReference type="RefSeq" id="WP_237261632.1">
    <property type="nucleotide sequence ID" value="NZ_AP024202.1"/>
</dbReference>
<evidence type="ECO:0000256" key="4">
    <source>
        <dbReference type="ARBA" id="ARBA00023136"/>
    </source>
</evidence>
<keyword evidence="2 5" id="KW-0812">Transmembrane</keyword>
<feature type="transmembrane region" description="Helical" evidence="5">
    <location>
        <begin position="171"/>
        <end position="194"/>
    </location>
</feature>
<feature type="transmembrane region" description="Helical" evidence="5">
    <location>
        <begin position="69"/>
        <end position="94"/>
    </location>
</feature>
<keyword evidence="7" id="KW-1185">Reference proteome</keyword>
<accession>A0ABM7MFE9</accession>
<dbReference type="Pfam" id="PF07264">
    <property type="entry name" value="EI24"/>
    <property type="match status" value="1"/>
</dbReference>
<dbReference type="EMBL" id="AP024202">
    <property type="protein sequence ID" value="BCN94160.1"/>
    <property type="molecule type" value="Genomic_DNA"/>
</dbReference>
<evidence type="ECO:0000256" key="2">
    <source>
        <dbReference type="ARBA" id="ARBA00022692"/>
    </source>
</evidence>